<keyword evidence="2" id="KW-1185">Reference proteome</keyword>
<evidence type="ECO:0000313" key="2">
    <source>
        <dbReference type="Proteomes" id="UP000356253"/>
    </source>
</evidence>
<dbReference type="Proteomes" id="UP000356253">
    <property type="component" value="Unassembled WGS sequence"/>
</dbReference>
<proteinExistence type="predicted"/>
<sequence length="515" mass="59957">MNKPFSIPQRQSKVGILVIFLAAFFKILKSLWVLGVYFLLGKHEGNILLYILLGLGVLGIVVLFFSILHYKNFKFHIDYKQKEFVLQKGVFSTEFINIPFDKIQQVYFKRSIVQRIIDVYEVAIDTAGSSDKEVTIKALSREKADSLRRILMDLAAEESTSENEVENRIETENATSSTTSVRNRVVWKHQLEVLDLLKLGLTSNYLRGIWLIFLFFGTIMNELNQLKIENTYLDRGVEYLDQNYTSTSAVLFVLIVALIFTFLVGIVISTIEIFVKYFNLKLIQTPSSLDLEMGLKTNTRTSLKPRRVQLLRLSTNPIQKKLNLYEAEVALASSSDQLQNKKSKIKIPGLAKEKLQKIKEFLYNRSEENSVKIKPNRILLVRRIFWSLIPLVLAFIPVVIFSWYEWQVILPISLIYLVISVFFNKKYYESISVEFTENFIIKKHGFWNQETEILELYKLQSITINQPIWFRKRGLYNLVFHTAGGDLSFPLVKEEVLKNLNYSFYKIETSHKAWM</sequence>
<accession>A0AC61Y5V8</accession>
<reference evidence="1" key="1">
    <citation type="submission" date="2019-09" db="EMBL/GenBank/DDBJ databases">
        <authorList>
            <person name="Rodrigo-Torres L."/>
            <person name="Arahal R. D."/>
            <person name="Lucena T."/>
        </authorList>
    </citation>
    <scope>NUCLEOTIDE SEQUENCE</scope>
    <source>
        <strain evidence="1">ISS653</strain>
    </source>
</reference>
<gene>
    <name evidence="1" type="ORF">FVB9532_01132</name>
</gene>
<organism evidence="1 2">
    <name type="scientific">Mesonia oceanica</name>
    <dbReference type="NCBI Taxonomy" id="2687242"/>
    <lineage>
        <taxon>Bacteria</taxon>
        <taxon>Pseudomonadati</taxon>
        <taxon>Bacteroidota</taxon>
        <taxon>Flavobacteriia</taxon>
        <taxon>Flavobacteriales</taxon>
        <taxon>Flavobacteriaceae</taxon>
        <taxon>Mesonia</taxon>
    </lineage>
</organism>
<name>A0AC61Y5V8_9FLAO</name>
<protein>
    <submittedName>
        <fullName evidence="1">Uncharacterized protein</fullName>
    </submittedName>
</protein>
<evidence type="ECO:0000313" key="1">
    <source>
        <dbReference type="EMBL" id="VVU99871.1"/>
    </source>
</evidence>
<comment type="caution">
    <text evidence="1">The sequence shown here is derived from an EMBL/GenBank/DDBJ whole genome shotgun (WGS) entry which is preliminary data.</text>
</comment>
<dbReference type="EMBL" id="CABVMM010000004">
    <property type="protein sequence ID" value="VVU99871.1"/>
    <property type="molecule type" value="Genomic_DNA"/>
</dbReference>